<evidence type="ECO:0000256" key="4">
    <source>
        <dbReference type="PROSITE-ProRule" id="PRU00335"/>
    </source>
</evidence>
<evidence type="ECO:0000313" key="6">
    <source>
        <dbReference type="EMBL" id="QKD78871.1"/>
    </source>
</evidence>
<dbReference type="SUPFAM" id="SSF48498">
    <property type="entry name" value="Tetracyclin repressor-like, C-terminal domain"/>
    <property type="match status" value="1"/>
</dbReference>
<name>A0A6M8B5Y4_9ACTO</name>
<evidence type="ECO:0000313" key="7">
    <source>
        <dbReference type="Proteomes" id="UP000504752"/>
    </source>
</evidence>
<dbReference type="PROSITE" id="PS50977">
    <property type="entry name" value="HTH_TETR_2"/>
    <property type="match status" value="1"/>
</dbReference>
<evidence type="ECO:0000256" key="2">
    <source>
        <dbReference type="ARBA" id="ARBA00023125"/>
    </source>
</evidence>
<dbReference type="InterPro" id="IPR036271">
    <property type="entry name" value="Tet_transcr_reg_TetR-rel_C_sf"/>
</dbReference>
<dbReference type="InterPro" id="IPR050109">
    <property type="entry name" value="HTH-type_TetR-like_transc_reg"/>
</dbReference>
<dbReference type="RefSeq" id="WP_175993948.1">
    <property type="nucleotide sequence ID" value="NZ_CP053642.1"/>
</dbReference>
<accession>A0A6M8B5Y4</accession>
<protein>
    <submittedName>
        <fullName evidence="6">TetR/AcrR family transcriptional regulator</fullName>
    </submittedName>
</protein>
<dbReference type="InterPro" id="IPR001647">
    <property type="entry name" value="HTH_TetR"/>
</dbReference>
<dbReference type="GO" id="GO:0003700">
    <property type="term" value="F:DNA-binding transcription factor activity"/>
    <property type="evidence" value="ECO:0007669"/>
    <property type="project" value="TreeGrafter"/>
</dbReference>
<dbReference type="GO" id="GO:0000976">
    <property type="term" value="F:transcription cis-regulatory region binding"/>
    <property type="evidence" value="ECO:0007669"/>
    <property type="project" value="TreeGrafter"/>
</dbReference>
<feature type="domain" description="HTH tetR-type" evidence="5">
    <location>
        <begin position="15"/>
        <end position="75"/>
    </location>
</feature>
<proteinExistence type="predicted"/>
<dbReference type="PANTHER" id="PTHR30055:SF148">
    <property type="entry name" value="TETR-FAMILY TRANSCRIPTIONAL REGULATOR"/>
    <property type="match status" value="1"/>
</dbReference>
<dbReference type="InterPro" id="IPR011075">
    <property type="entry name" value="TetR_C"/>
</dbReference>
<dbReference type="Pfam" id="PF16859">
    <property type="entry name" value="TetR_C_11"/>
    <property type="match status" value="1"/>
</dbReference>
<evidence type="ECO:0000259" key="5">
    <source>
        <dbReference type="PROSITE" id="PS50977"/>
    </source>
</evidence>
<sequence length="197" mass="20754">MESSAPRGGGRPRDPRIDGRILTAAARLMASGGLGALRADALATAAGVPKSTIYRRWGTLLDLAVDAVDAALGPRHLPATEEPLADLATHVQRAHTILATPPLGPAVIQIAHELLGRPEAAASYRQRVIAPLRDGAIDAVSRAIKAGQWDGPEAVLSIDMVIGTVLYRLTYLGIETTLEEAFELVETIAGRPLPRPA</sequence>
<dbReference type="EMBL" id="CP053642">
    <property type="protein sequence ID" value="QKD78871.1"/>
    <property type="molecule type" value="Genomic_DNA"/>
</dbReference>
<evidence type="ECO:0000256" key="1">
    <source>
        <dbReference type="ARBA" id="ARBA00023015"/>
    </source>
</evidence>
<dbReference type="PANTHER" id="PTHR30055">
    <property type="entry name" value="HTH-TYPE TRANSCRIPTIONAL REGULATOR RUTR"/>
    <property type="match status" value="1"/>
</dbReference>
<keyword evidence="3" id="KW-0804">Transcription</keyword>
<feature type="DNA-binding region" description="H-T-H motif" evidence="4">
    <location>
        <begin position="38"/>
        <end position="57"/>
    </location>
</feature>
<dbReference type="SUPFAM" id="SSF46689">
    <property type="entry name" value="Homeodomain-like"/>
    <property type="match status" value="1"/>
</dbReference>
<dbReference type="Gene3D" id="1.10.357.10">
    <property type="entry name" value="Tetracycline Repressor, domain 2"/>
    <property type="match status" value="1"/>
</dbReference>
<keyword evidence="1" id="KW-0805">Transcription regulation</keyword>
<keyword evidence="2 4" id="KW-0238">DNA-binding</keyword>
<dbReference type="Proteomes" id="UP000504752">
    <property type="component" value="Chromosome"/>
</dbReference>
<keyword evidence="7" id="KW-1185">Reference proteome</keyword>
<gene>
    <name evidence="6" type="ORF">HPC72_00055</name>
</gene>
<evidence type="ECO:0000256" key="3">
    <source>
        <dbReference type="ARBA" id="ARBA00023163"/>
    </source>
</evidence>
<organism evidence="6 7">
    <name type="scientific">Actinomyces marmotae</name>
    <dbReference type="NCBI Taxonomy" id="2737173"/>
    <lineage>
        <taxon>Bacteria</taxon>
        <taxon>Bacillati</taxon>
        <taxon>Actinomycetota</taxon>
        <taxon>Actinomycetes</taxon>
        <taxon>Actinomycetales</taxon>
        <taxon>Actinomycetaceae</taxon>
        <taxon>Actinomyces</taxon>
    </lineage>
</organism>
<reference evidence="6 7" key="1">
    <citation type="submission" date="2020-05" db="EMBL/GenBank/DDBJ databases">
        <title>Actinomyces sp. zg-325.</title>
        <authorList>
            <person name="Yang C."/>
        </authorList>
    </citation>
    <scope>NUCLEOTIDE SEQUENCE [LARGE SCALE GENOMIC DNA]</scope>
    <source>
        <strain evidence="7">zg-325</strain>
    </source>
</reference>
<dbReference type="AlphaFoldDB" id="A0A6M8B5Y4"/>
<dbReference type="KEGG" id="amam:HPC72_00055"/>
<dbReference type="Pfam" id="PF00440">
    <property type="entry name" value="TetR_N"/>
    <property type="match status" value="1"/>
</dbReference>
<dbReference type="InterPro" id="IPR009057">
    <property type="entry name" value="Homeodomain-like_sf"/>
</dbReference>